<keyword evidence="6" id="KW-0378">Hydrolase</keyword>
<protein>
    <submittedName>
        <fullName evidence="14">Unnamed protein product</fullName>
    </submittedName>
</protein>
<evidence type="ECO:0000256" key="2">
    <source>
        <dbReference type="ARBA" id="ARBA00007913"/>
    </source>
</evidence>
<comment type="caution">
    <text evidence="14">The sequence shown here is derived from an EMBL/GenBank/DDBJ whole genome shotgun (WGS) entry which is preliminary data.</text>
</comment>
<keyword evidence="8" id="KW-0067">ATP-binding</keyword>
<keyword evidence="9" id="KW-0408">Iron</keyword>
<dbReference type="InterPro" id="IPR051827">
    <property type="entry name" value="Cas4_exonuclease"/>
</dbReference>
<feature type="compositionally biased region" description="Polar residues" evidence="11">
    <location>
        <begin position="93"/>
        <end position="102"/>
    </location>
</feature>
<keyword evidence="10" id="KW-0411">Iron-sulfur</keyword>
<comment type="cofactor">
    <cofactor evidence="1">
        <name>[4Fe-4S] cluster</name>
        <dbReference type="ChEBI" id="CHEBI:49883"/>
    </cofactor>
</comment>
<feature type="domain" description="DUF83" evidence="12">
    <location>
        <begin position="860"/>
        <end position="960"/>
    </location>
</feature>
<dbReference type="Pfam" id="PF01930">
    <property type="entry name" value="Cas_Cas4"/>
    <property type="match status" value="1"/>
</dbReference>
<keyword evidence="5" id="KW-0547">Nucleotide-binding</keyword>
<dbReference type="InterPro" id="IPR011604">
    <property type="entry name" value="PDDEXK-like_dom_sf"/>
</dbReference>
<evidence type="ECO:0000256" key="3">
    <source>
        <dbReference type="ARBA" id="ARBA00022722"/>
    </source>
</evidence>
<keyword evidence="4" id="KW-0479">Metal-binding</keyword>
<evidence type="ECO:0000313" key="14">
    <source>
        <dbReference type="EMBL" id="GME68617.1"/>
    </source>
</evidence>
<dbReference type="InterPro" id="IPR014808">
    <property type="entry name" value="DNA_replication_fac_Dna2_N"/>
</dbReference>
<feature type="compositionally biased region" description="Basic and acidic residues" evidence="11">
    <location>
        <begin position="485"/>
        <end position="494"/>
    </location>
</feature>
<evidence type="ECO:0000256" key="5">
    <source>
        <dbReference type="ARBA" id="ARBA00022741"/>
    </source>
</evidence>
<dbReference type="Pfam" id="PF08696">
    <property type="entry name" value="Dna2"/>
    <property type="match status" value="1"/>
</dbReference>
<reference evidence="14" key="1">
    <citation type="submission" date="2023-04" db="EMBL/GenBank/DDBJ databases">
        <title>Candida boidinii NBRC 10035.</title>
        <authorList>
            <person name="Ichikawa N."/>
            <person name="Sato H."/>
            <person name="Tonouchi N."/>
        </authorList>
    </citation>
    <scope>NUCLEOTIDE SEQUENCE</scope>
    <source>
        <strain evidence="14">NBRC 10035</strain>
    </source>
</reference>
<organism evidence="14 15">
    <name type="scientific">Candida boidinii</name>
    <name type="common">Yeast</name>
    <dbReference type="NCBI Taxonomy" id="5477"/>
    <lineage>
        <taxon>Eukaryota</taxon>
        <taxon>Fungi</taxon>
        <taxon>Dikarya</taxon>
        <taxon>Ascomycota</taxon>
        <taxon>Saccharomycotina</taxon>
        <taxon>Pichiomycetes</taxon>
        <taxon>Pichiales</taxon>
        <taxon>Pichiaceae</taxon>
        <taxon>Ogataea</taxon>
        <taxon>Ogataea/Candida clade</taxon>
    </lineage>
</organism>
<dbReference type="GO" id="GO:0046872">
    <property type="term" value="F:metal ion binding"/>
    <property type="evidence" value="ECO:0007669"/>
    <property type="project" value="UniProtKB-KW"/>
</dbReference>
<dbReference type="PANTHER" id="PTHR36531">
    <property type="entry name" value="CRISPR-ASSOCIATED EXONUCLEASE CAS4"/>
    <property type="match status" value="1"/>
</dbReference>
<dbReference type="Gene3D" id="3.90.320.10">
    <property type="match status" value="1"/>
</dbReference>
<dbReference type="EMBL" id="BSXN01000452">
    <property type="protein sequence ID" value="GME68617.1"/>
    <property type="molecule type" value="Genomic_DNA"/>
</dbReference>
<evidence type="ECO:0000256" key="8">
    <source>
        <dbReference type="ARBA" id="ARBA00022840"/>
    </source>
</evidence>
<dbReference type="GO" id="GO:0051536">
    <property type="term" value="F:iron-sulfur cluster binding"/>
    <property type="evidence" value="ECO:0007669"/>
    <property type="project" value="UniProtKB-KW"/>
</dbReference>
<feature type="region of interest" description="Disordered" evidence="11">
    <location>
        <begin position="1"/>
        <end position="48"/>
    </location>
</feature>
<evidence type="ECO:0000259" key="12">
    <source>
        <dbReference type="Pfam" id="PF01930"/>
    </source>
</evidence>
<feature type="region of interest" description="Disordered" evidence="11">
    <location>
        <begin position="485"/>
        <end position="522"/>
    </location>
</feature>
<dbReference type="GO" id="GO:0005524">
    <property type="term" value="F:ATP binding"/>
    <property type="evidence" value="ECO:0007669"/>
    <property type="project" value="UniProtKB-KW"/>
</dbReference>
<proteinExistence type="inferred from homology"/>
<keyword evidence="15" id="KW-1185">Reference proteome</keyword>
<evidence type="ECO:0000256" key="1">
    <source>
        <dbReference type="ARBA" id="ARBA00001966"/>
    </source>
</evidence>
<name>A0A9W6W8R5_CANBO</name>
<evidence type="ECO:0000313" key="15">
    <source>
        <dbReference type="Proteomes" id="UP001165120"/>
    </source>
</evidence>
<dbReference type="PANTHER" id="PTHR36531:SF6">
    <property type="entry name" value="DNA REPLICATION ATP-DEPENDENT HELICASE_NUCLEASE DNA2"/>
    <property type="match status" value="1"/>
</dbReference>
<evidence type="ECO:0000256" key="9">
    <source>
        <dbReference type="ARBA" id="ARBA00023004"/>
    </source>
</evidence>
<dbReference type="AlphaFoldDB" id="A0A9W6W8R5"/>
<evidence type="ECO:0000256" key="7">
    <source>
        <dbReference type="ARBA" id="ARBA00022806"/>
    </source>
</evidence>
<evidence type="ECO:0000256" key="4">
    <source>
        <dbReference type="ARBA" id="ARBA00022723"/>
    </source>
</evidence>
<dbReference type="Proteomes" id="UP001165120">
    <property type="component" value="Unassembled WGS sequence"/>
</dbReference>
<dbReference type="InterPro" id="IPR022765">
    <property type="entry name" value="Dna2/Cas4_DUF83"/>
</dbReference>
<comment type="similarity">
    <text evidence="2">Belongs to the DNA2/NAM7 helicase family.</text>
</comment>
<evidence type="ECO:0000256" key="11">
    <source>
        <dbReference type="SAM" id="MobiDB-lite"/>
    </source>
</evidence>
<accession>A0A9W6W8R5</accession>
<keyword evidence="3" id="KW-0540">Nuclease</keyword>
<sequence>MSDPVSPLRKKTKLQQQTTYNKKENVPNKSKANRRTYFFGGGQMPTDNLSTKDMKNDEFAPPTNPKSKENLVLVTPQISSNSILSLTDPNMLRNQQTNSVNPGLNLETPRKRTTKNKELQNNITDIHKRTPRNSQQRHQSSDDNIFWVATPSIKHQLTPTANTKLRVRDASMDMSDNSININNNKSHNNTNNNSNNNNNNSANNSMSLADISMNSLNSVPSSPLKDNQQSTVNPLDPALKALIEKYNSTVVSESKKTKNSLNTIERSVSDPSFLQGKRSFQELDKKSDSYGEGDSRIVPIIARKTTLNESFRDGFSKVQIANGNYGKAKSFNALTSSNIANLHRDNETSNIHNHKNIISNNNSSAINANEINSSTPFGDSGSGDIPQLLTMIANNLNKNNSEDDLSDFSKDNINFLPKSNFTKGISNNDDDYKINNKGIVSIDQDDLEKINKENDDIIVIDDDNDEADDDDNEVSFVKELKNSKEQDLVGDSKSKNPTNIDITLKNKNSYLPDSESDDGFSDDLDMEEIDGLTSTRNQNTNILKQPSSPIISLEVKKTDKHQEVHDDSIFSDEDEDELNAMFTSMSNNPVKSQQIQIKDMKLENNPQVFKDENINLAKSSIKKEHFNRFVVKSCTLTKYKKGNSTKEQKILKILTCDDTTRNIVVRDQWSTLNFETGDVIHVVGEDSPHLVDSEKNILIWNPDILLSATSIADAVDCPRKSILSSKLAFPGEHALALTVGTIVHSIFQKCLSENRIDKAFIDNAIDEEIDYNDIPILSMGETKEKIKSIVLEHCIYIVDWIKLYSKPNNYKNAANHRNSFYASNILDVEENIWSPTFGMKGLIDVVIEACELNSTNPNKNPKFVVPMEIKTGREYISNRAQVSLYTLLVNERYDLDTEMMVLVYTKSRQTYYEKLKPNDLKLLINIRNVLSQYLKHGVRELPKLKKSDSCSRCPLVDSCMVFNKLMEDGNAEESGLPIEHYNAITSHLDDNENYKTFFNHWDDLLTKEEGFMSKFKRDLWVLTAKEREKIGGGKAVGDLQIVEGFESGKFGKSKYVYTFKRDLISNGSILFSQLAKHDRIILSDENGNFGLAFGFIINIKPDSIVISTDRRWTNSRIKLDNFDVKNNQYSKP</sequence>
<evidence type="ECO:0000256" key="6">
    <source>
        <dbReference type="ARBA" id="ARBA00022801"/>
    </source>
</evidence>
<evidence type="ECO:0000259" key="13">
    <source>
        <dbReference type="Pfam" id="PF08696"/>
    </source>
</evidence>
<feature type="compositionally biased region" description="Polar residues" evidence="11">
    <location>
        <begin position="495"/>
        <end position="511"/>
    </location>
</feature>
<dbReference type="GO" id="GO:0004518">
    <property type="term" value="F:nuclease activity"/>
    <property type="evidence" value="ECO:0007669"/>
    <property type="project" value="UniProtKB-KW"/>
</dbReference>
<keyword evidence="7" id="KW-0347">Helicase</keyword>
<feature type="region of interest" description="Disordered" evidence="11">
    <location>
        <begin position="93"/>
        <end position="142"/>
    </location>
</feature>
<dbReference type="GO" id="GO:0004386">
    <property type="term" value="F:helicase activity"/>
    <property type="evidence" value="ECO:0007669"/>
    <property type="project" value="UniProtKB-KW"/>
</dbReference>
<gene>
    <name evidence="14" type="ORF">Cboi02_000176300</name>
</gene>
<feature type="domain" description="DNA replication factor Dna2 N-terminal" evidence="13">
    <location>
        <begin position="658"/>
        <end position="848"/>
    </location>
</feature>
<evidence type="ECO:0000256" key="10">
    <source>
        <dbReference type="ARBA" id="ARBA00023014"/>
    </source>
</evidence>
<dbReference type="GO" id="GO:0016787">
    <property type="term" value="F:hydrolase activity"/>
    <property type="evidence" value="ECO:0007669"/>
    <property type="project" value="UniProtKB-KW"/>
</dbReference>
<feature type="region of interest" description="Disordered" evidence="11">
    <location>
        <begin position="175"/>
        <end position="206"/>
    </location>
</feature>